<dbReference type="AlphaFoldDB" id="F6PJK7"/>
<dbReference type="PANTHER" id="PTHR14186:SF26">
    <property type="entry name" value="KAZAL TYPE SERINE PEPTIDASE INHIBITOR DOMAIN 1"/>
    <property type="match status" value="1"/>
</dbReference>
<keyword evidence="4" id="KW-1015">Disulfide bond</keyword>
<feature type="domain" description="IGFBP N-terminal" evidence="8">
    <location>
        <begin position="100"/>
        <end position="179"/>
    </location>
</feature>
<sequence length="328" mass="35849">MGENLFKIGVYFLTCCVAYSAIADGAVPTSNSDYDVTERSRVENLNLVDREFGKSRIGKQKFQAKLSRISANSHSLGLIRNFTTPIRTSRRSELKNSMLSIEPCGACLWEDCPSVDAMKRHCPVGVVRDNCHCCVTCATGLRRPCNLTPGGLLPPCGTDLRCVQIQESTDLNIGECVCTQDVAVCATGNRTFENLCHFREVANRLRGANVITIVHPGPCRTVPKIKFPPNDVIVAPGEIASYRCEVTGFPLPEVRWKRKLTSSSDDVEDSLPGFNSNIITQIRGGPDRHQLTTWLTVDGVTSYDAGSYVCEASNDVGIVKSEAVLTIT</sequence>
<evidence type="ECO:0000256" key="6">
    <source>
        <dbReference type="SAM" id="SignalP"/>
    </source>
</evidence>
<evidence type="ECO:0000259" key="9">
    <source>
        <dbReference type="PROSITE" id="PS51465"/>
    </source>
</evidence>
<feature type="chain" id="PRO_5014089817" evidence="6">
    <location>
        <begin position="26"/>
        <end position="328"/>
    </location>
</feature>
<feature type="domain" description="Kazal-like" evidence="9">
    <location>
        <begin position="184"/>
        <end position="221"/>
    </location>
</feature>
<name>F6PJK7_CIOIN</name>
<comment type="subcellular location">
    <subcellularLocation>
        <location evidence="1">Secreted</location>
    </subcellularLocation>
</comment>
<evidence type="ECO:0000256" key="2">
    <source>
        <dbReference type="ARBA" id="ARBA00022525"/>
    </source>
</evidence>
<feature type="domain" description="Ig-like" evidence="7">
    <location>
        <begin position="223"/>
        <end position="326"/>
    </location>
</feature>
<organism evidence="10 11">
    <name type="scientific">Ciona intestinalis</name>
    <name type="common">Transparent sea squirt</name>
    <name type="synonym">Ascidia intestinalis</name>
    <dbReference type="NCBI Taxonomy" id="7719"/>
    <lineage>
        <taxon>Eukaryota</taxon>
        <taxon>Metazoa</taxon>
        <taxon>Chordata</taxon>
        <taxon>Tunicata</taxon>
        <taxon>Ascidiacea</taxon>
        <taxon>Phlebobranchia</taxon>
        <taxon>Cionidae</taxon>
        <taxon>Ciona</taxon>
    </lineage>
</organism>
<keyword evidence="11" id="KW-1185">Reference proteome</keyword>
<dbReference type="PROSITE" id="PS50835">
    <property type="entry name" value="IG_LIKE"/>
    <property type="match status" value="1"/>
</dbReference>
<protein>
    <submittedName>
        <fullName evidence="10">Insulin-like growth factor-binding protein 7</fullName>
    </submittedName>
</protein>
<keyword evidence="3 6" id="KW-0732">Signal</keyword>
<dbReference type="GO" id="GO:0001558">
    <property type="term" value="P:regulation of cell growth"/>
    <property type="evidence" value="ECO:0007669"/>
    <property type="project" value="InterPro"/>
</dbReference>
<reference evidence="10" key="3">
    <citation type="submission" date="2025-09" db="UniProtKB">
        <authorList>
            <consortium name="Ensembl"/>
        </authorList>
    </citation>
    <scope>IDENTIFICATION</scope>
</reference>
<dbReference type="InterPro" id="IPR002350">
    <property type="entry name" value="Kazal_dom"/>
</dbReference>
<gene>
    <name evidence="10" type="primary">LOC100176388</name>
</gene>
<dbReference type="InterPro" id="IPR003599">
    <property type="entry name" value="Ig_sub"/>
</dbReference>
<dbReference type="InterPro" id="IPR007110">
    <property type="entry name" value="Ig-like_dom"/>
</dbReference>
<accession>F6PJK7</accession>
<dbReference type="OMA" id="WECGNGE"/>
<dbReference type="PROSITE" id="PS51323">
    <property type="entry name" value="IGFBP_N_2"/>
    <property type="match status" value="1"/>
</dbReference>
<keyword evidence="5" id="KW-0393">Immunoglobulin domain</keyword>
<keyword evidence="2" id="KW-0964">Secreted</keyword>
<dbReference type="SMART" id="SM00280">
    <property type="entry name" value="KAZAL"/>
    <property type="match status" value="1"/>
</dbReference>
<evidence type="ECO:0000313" key="10">
    <source>
        <dbReference type="Ensembl" id="ENSCINP00000016757.3"/>
    </source>
</evidence>
<evidence type="ECO:0000313" key="11">
    <source>
        <dbReference type="Proteomes" id="UP000008144"/>
    </source>
</evidence>
<dbReference type="SUPFAM" id="SSF100895">
    <property type="entry name" value="Kazal-type serine protease inhibitors"/>
    <property type="match status" value="1"/>
</dbReference>
<dbReference type="Proteomes" id="UP000008144">
    <property type="component" value="Unassembled WGS sequence"/>
</dbReference>
<dbReference type="GO" id="GO:0005520">
    <property type="term" value="F:insulin-like growth factor binding"/>
    <property type="evidence" value="ECO:0007669"/>
    <property type="project" value="InterPro"/>
</dbReference>
<dbReference type="HOGENOM" id="CLU_847186_0_0_1"/>
<reference evidence="11" key="1">
    <citation type="journal article" date="2002" name="Science">
        <title>The draft genome of Ciona intestinalis: insights into chordate and vertebrate origins.</title>
        <authorList>
            <person name="Dehal P."/>
            <person name="Satou Y."/>
            <person name="Campbell R.K."/>
            <person name="Chapman J."/>
            <person name="Degnan B."/>
            <person name="De Tomaso A."/>
            <person name="Davidson B."/>
            <person name="Di Gregorio A."/>
            <person name="Gelpke M."/>
            <person name="Goodstein D.M."/>
            <person name="Harafuji N."/>
            <person name="Hastings K.E."/>
            <person name="Ho I."/>
            <person name="Hotta K."/>
            <person name="Huang W."/>
            <person name="Kawashima T."/>
            <person name="Lemaire P."/>
            <person name="Martinez D."/>
            <person name="Meinertzhagen I.A."/>
            <person name="Necula S."/>
            <person name="Nonaka M."/>
            <person name="Putnam N."/>
            <person name="Rash S."/>
            <person name="Saiga H."/>
            <person name="Satake M."/>
            <person name="Terry A."/>
            <person name="Yamada L."/>
            <person name="Wang H.G."/>
            <person name="Awazu S."/>
            <person name="Azumi K."/>
            <person name="Boore J."/>
            <person name="Branno M."/>
            <person name="Chin-Bow S."/>
            <person name="DeSantis R."/>
            <person name="Doyle S."/>
            <person name="Francino P."/>
            <person name="Keys D.N."/>
            <person name="Haga S."/>
            <person name="Hayashi H."/>
            <person name="Hino K."/>
            <person name="Imai K.S."/>
            <person name="Inaba K."/>
            <person name="Kano S."/>
            <person name="Kobayashi K."/>
            <person name="Kobayashi M."/>
            <person name="Lee B.I."/>
            <person name="Makabe K.W."/>
            <person name="Manohar C."/>
            <person name="Matassi G."/>
            <person name="Medina M."/>
            <person name="Mochizuki Y."/>
            <person name="Mount S."/>
            <person name="Morishita T."/>
            <person name="Miura S."/>
            <person name="Nakayama A."/>
            <person name="Nishizaka S."/>
            <person name="Nomoto H."/>
            <person name="Ohta F."/>
            <person name="Oishi K."/>
            <person name="Rigoutsos I."/>
            <person name="Sano M."/>
            <person name="Sasaki A."/>
            <person name="Sasakura Y."/>
            <person name="Shoguchi E."/>
            <person name="Shin-i T."/>
            <person name="Spagnuolo A."/>
            <person name="Stainier D."/>
            <person name="Suzuki M.M."/>
            <person name="Tassy O."/>
            <person name="Takatori N."/>
            <person name="Tokuoka M."/>
            <person name="Yagi K."/>
            <person name="Yoshizaki F."/>
            <person name="Wada S."/>
            <person name="Zhang C."/>
            <person name="Hyatt P.D."/>
            <person name="Larimer F."/>
            <person name="Detter C."/>
            <person name="Doggett N."/>
            <person name="Glavina T."/>
            <person name="Hawkins T."/>
            <person name="Richardson P."/>
            <person name="Lucas S."/>
            <person name="Kohara Y."/>
            <person name="Levine M."/>
            <person name="Satoh N."/>
            <person name="Rokhsar D.S."/>
        </authorList>
    </citation>
    <scope>NUCLEOTIDE SEQUENCE [LARGE SCALE GENOMIC DNA]</scope>
</reference>
<dbReference type="KEGG" id="cin:100176388"/>
<dbReference type="SUPFAM" id="SSF57184">
    <property type="entry name" value="Growth factor receptor domain"/>
    <property type="match status" value="1"/>
</dbReference>
<evidence type="ECO:0000259" key="7">
    <source>
        <dbReference type="PROSITE" id="PS50835"/>
    </source>
</evidence>
<dbReference type="InterPro" id="IPR036058">
    <property type="entry name" value="Kazal_dom_sf"/>
</dbReference>
<dbReference type="GeneID" id="100176388"/>
<dbReference type="PROSITE" id="PS51465">
    <property type="entry name" value="KAZAL_2"/>
    <property type="match status" value="1"/>
</dbReference>
<dbReference type="OrthoDB" id="5985519at2759"/>
<dbReference type="RefSeq" id="XP_002128148.1">
    <property type="nucleotide sequence ID" value="XM_002128112.4"/>
</dbReference>
<evidence type="ECO:0000259" key="8">
    <source>
        <dbReference type="PROSITE" id="PS51323"/>
    </source>
</evidence>
<dbReference type="Pfam" id="PF13927">
    <property type="entry name" value="Ig_3"/>
    <property type="match status" value="1"/>
</dbReference>
<dbReference type="InParanoid" id="F6PJK7"/>
<dbReference type="InterPro" id="IPR036179">
    <property type="entry name" value="Ig-like_dom_sf"/>
</dbReference>
<dbReference type="PANTHER" id="PTHR14186">
    <property type="entry name" value="INSULIN-LIKE GROWTH FACTOR BINDING PROTEIN-RELATED"/>
    <property type="match status" value="1"/>
</dbReference>
<dbReference type="InterPro" id="IPR009030">
    <property type="entry name" value="Growth_fac_rcpt_cys_sf"/>
</dbReference>
<dbReference type="Gene3D" id="2.60.40.10">
    <property type="entry name" value="Immunoglobulins"/>
    <property type="match status" value="1"/>
</dbReference>
<dbReference type="Ensembl" id="ENSCINT00000016757.3">
    <property type="protein sequence ID" value="ENSCINP00000016757.3"/>
    <property type="gene ID" value="ENSCING00000008203.3"/>
</dbReference>
<dbReference type="InterPro" id="IPR011390">
    <property type="entry name" value="IGFBP_rP_mac25"/>
</dbReference>
<evidence type="ECO:0000256" key="3">
    <source>
        <dbReference type="ARBA" id="ARBA00022729"/>
    </source>
</evidence>
<proteinExistence type="predicted"/>
<dbReference type="Gene3D" id="3.30.60.30">
    <property type="match status" value="1"/>
</dbReference>
<dbReference type="SMART" id="SM00409">
    <property type="entry name" value="IG"/>
    <property type="match status" value="1"/>
</dbReference>
<evidence type="ECO:0000256" key="5">
    <source>
        <dbReference type="ARBA" id="ARBA00023319"/>
    </source>
</evidence>
<dbReference type="GeneTree" id="ENSGT00530000063555"/>
<evidence type="ECO:0000256" key="1">
    <source>
        <dbReference type="ARBA" id="ARBA00004613"/>
    </source>
</evidence>
<reference evidence="10" key="2">
    <citation type="submission" date="2025-08" db="UniProtKB">
        <authorList>
            <consortium name="Ensembl"/>
        </authorList>
    </citation>
    <scope>IDENTIFICATION</scope>
</reference>
<dbReference type="GO" id="GO:0005615">
    <property type="term" value="C:extracellular space"/>
    <property type="evidence" value="ECO:0000318"/>
    <property type="project" value="GO_Central"/>
</dbReference>
<accession>A0A1W2WFC5</accession>
<dbReference type="InterPro" id="IPR000867">
    <property type="entry name" value="IGFBP-like"/>
</dbReference>
<dbReference type="InterPro" id="IPR013783">
    <property type="entry name" value="Ig-like_fold"/>
</dbReference>
<dbReference type="SUPFAM" id="SSF48726">
    <property type="entry name" value="Immunoglobulin"/>
    <property type="match status" value="1"/>
</dbReference>
<dbReference type="Gene3D" id="4.10.40.20">
    <property type="match status" value="1"/>
</dbReference>
<dbReference type="CDD" id="cd00104">
    <property type="entry name" value="KAZAL_FS"/>
    <property type="match status" value="1"/>
</dbReference>
<dbReference type="GO" id="GO:0005614">
    <property type="term" value="C:interstitial matrix"/>
    <property type="evidence" value="ECO:0000318"/>
    <property type="project" value="GO_Central"/>
</dbReference>
<evidence type="ECO:0000256" key="4">
    <source>
        <dbReference type="ARBA" id="ARBA00023157"/>
    </source>
</evidence>
<dbReference type="GO" id="GO:0009966">
    <property type="term" value="P:regulation of signal transduction"/>
    <property type="evidence" value="ECO:0000318"/>
    <property type="project" value="GO_Central"/>
</dbReference>
<feature type="signal peptide" evidence="6">
    <location>
        <begin position="1"/>
        <end position="25"/>
    </location>
</feature>